<evidence type="ECO:0000313" key="2">
    <source>
        <dbReference type="Proteomes" id="UP001141327"/>
    </source>
</evidence>
<sequence length="760" mass="79709">MDVFGLLPLDVYFQLIETNPCPISAYCCLLALTHATRQNLRGSLRFISFRTDNDTLRPTASTITALVAPCADLYELELPQQGIAGCGMEDTIFSPWVDATFERLEHLKVLRVPTDDGLCEAALCRILGHRLGASLETLEIGCERDPPPSVGFFPSSPPIELPRYGNGLLSTITAACPALRTLLLRLAPAPFLRLGILAPLGSHLTRLVVTTPRSLGALLPALKGLESLEVYIPPGTLPLEIDWGALDGSRLRTFRLPQDASASLPTLLFAKMRALEALDLVPVHMDLLGLLCGDALERVSLSRVGPAMLGPLAAMLVQLPALADLSLCPAGGPTDLPPTLWPLVGRLTRFHSAAGRLLMPGPRDAPGLLRAPRLRALTVHGVVGGMGCLLDCPALTQLVAAQASGCPLTLRCPALESLDTTYHTALRADGPMPRLSRLRLLPFGATSARVPAPAPLVVDALAGAAAGLRVIEGLLVDSPAALVGLLTGATAPRVSALRGLVVRQSLGGLQSVPLGGSLEELDIKLDEPPSLGLHLWSHAGGLRQCSVHLKSGGTVLLHAPSLWALQCKGRTGTVDVDPTAALTHLDTALTANLPDLVARCAPTLQCLRIEGACLPAGPQFPLLRRLVVEGVTGGKINLAQFPRLAALTCRTCGAQVACPPGGHPCLMAAEISCSNLALALGGPRLARVAVCRSRTLKQLTLDAPALEGLLLDRCRSLAAVAGLERAPHLGRLELAECPALVAAALQAKAPHVPITSPPQG</sequence>
<dbReference type="EMBL" id="JAPMOS010000002">
    <property type="protein sequence ID" value="KAJ4462719.1"/>
    <property type="molecule type" value="Genomic_DNA"/>
</dbReference>
<proteinExistence type="predicted"/>
<gene>
    <name evidence="1" type="ORF">PAPYR_732</name>
</gene>
<protein>
    <submittedName>
        <fullName evidence="1">Uncharacterized protein</fullName>
    </submittedName>
</protein>
<dbReference type="Proteomes" id="UP001141327">
    <property type="component" value="Unassembled WGS sequence"/>
</dbReference>
<evidence type="ECO:0000313" key="1">
    <source>
        <dbReference type="EMBL" id="KAJ4462719.1"/>
    </source>
</evidence>
<comment type="caution">
    <text evidence="1">The sequence shown here is derived from an EMBL/GenBank/DDBJ whole genome shotgun (WGS) entry which is preliminary data.</text>
</comment>
<name>A0ABQ8UUB6_9EUKA</name>
<keyword evidence="2" id="KW-1185">Reference proteome</keyword>
<accession>A0ABQ8UUB6</accession>
<organism evidence="1 2">
    <name type="scientific">Paratrimastix pyriformis</name>
    <dbReference type="NCBI Taxonomy" id="342808"/>
    <lineage>
        <taxon>Eukaryota</taxon>
        <taxon>Metamonada</taxon>
        <taxon>Preaxostyla</taxon>
        <taxon>Paratrimastigidae</taxon>
        <taxon>Paratrimastix</taxon>
    </lineage>
</organism>
<dbReference type="SUPFAM" id="SSF52047">
    <property type="entry name" value="RNI-like"/>
    <property type="match status" value="1"/>
</dbReference>
<reference evidence="1" key="1">
    <citation type="journal article" date="2022" name="bioRxiv">
        <title>Genomics of Preaxostyla Flagellates Illuminates Evolutionary Transitions and the Path Towards Mitochondrial Loss.</title>
        <authorList>
            <person name="Novak L.V.F."/>
            <person name="Treitli S.C."/>
            <person name="Pyrih J."/>
            <person name="Halakuc P."/>
            <person name="Pipaliya S.V."/>
            <person name="Vacek V."/>
            <person name="Brzon O."/>
            <person name="Soukal P."/>
            <person name="Eme L."/>
            <person name="Dacks J.B."/>
            <person name="Karnkowska A."/>
            <person name="Elias M."/>
            <person name="Hampl V."/>
        </authorList>
    </citation>
    <scope>NUCLEOTIDE SEQUENCE</scope>
    <source>
        <strain evidence="1">RCP-MX</strain>
    </source>
</reference>